<dbReference type="Gene3D" id="3.30.70.2760">
    <property type="match status" value="1"/>
</dbReference>
<reference evidence="4" key="1">
    <citation type="journal article" date="2019" name="bioRxiv">
        <title>The Genome of the Zebra Mussel, Dreissena polymorpha: A Resource for Invasive Species Research.</title>
        <authorList>
            <person name="McCartney M.A."/>
            <person name="Auch B."/>
            <person name="Kono T."/>
            <person name="Mallez S."/>
            <person name="Zhang Y."/>
            <person name="Obille A."/>
            <person name="Becker A."/>
            <person name="Abrahante J.E."/>
            <person name="Garbe J."/>
            <person name="Badalamenti J.P."/>
            <person name="Herman A."/>
            <person name="Mangelson H."/>
            <person name="Liachko I."/>
            <person name="Sullivan S."/>
            <person name="Sone E.D."/>
            <person name="Koren S."/>
            <person name="Silverstein K.A.T."/>
            <person name="Beckman K.B."/>
            <person name="Gohl D.M."/>
        </authorList>
    </citation>
    <scope>NUCLEOTIDE SEQUENCE</scope>
    <source>
        <strain evidence="4">Duluth1</strain>
        <tissue evidence="4">Whole animal</tissue>
    </source>
</reference>
<feature type="region of interest" description="Disordered" evidence="2">
    <location>
        <begin position="1"/>
        <end position="22"/>
    </location>
</feature>
<dbReference type="PANTHER" id="PTHR11373:SF4">
    <property type="entry name" value="DEOXYNUCLEOSIDE TRIPHOSPHATE TRIPHOSPHOHYDROLASE SAMHD1"/>
    <property type="match status" value="1"/>
</dbReference>
<dbReference type="AlphaFoldDB" id="A0A9D4E878"/>
<gene>
    <name evidence="4" type="ORF">DPMN_176348</name>
</gene>
<comment type="similarity">
    <text evidence="1">Belongs to the SAMHD1 family.</text>
</comment>
<protein>
    <recommendedName>
        <fullName evidence="3">HD/PDEase domain-containing protein</fullName>
    </recommendedName>
</protein>
<accession>A0A9D4E878</accession>
<dbReference type="EMBL" id="JAIWYP010000009">
    <property type="protein sequence ID" value="KAH3774953.1"/>
    <property type="molecule type" value="Genomic_DNA"/>
</dbReference>
<dbReference type="PANTHER" id="PTHR11373">
    <property type="entry name" value="DEOXYNUCLEOSIDE TRIPHOSPHATE TRIPHOSPHOHYDROLASE"/>
    <property type="match status" value="1"/>
</dbReference>
<dbReference type="OrthoDB" id="9991235at2759"/>
<dbReference type="GO" id="GO:0005634">
    <property type="term" value="C:nucleus"/>
    <property type="evidence" value="ECO:0007669"/>
    <property type="project" value="TreeGrafter"/>
</dbReference>
<dbReference type="Pfam" id="PF01966">
    <property type="entry name" value="HD"/>
    <property type="match status" value="2"/>
</dbReference>
<name>A0A9D4E878_DREPO</name>
<comment type="caution">
    <text evidence="4">The sequence shown here is derived from an EMBL/GenBank/DDBJ whole genome shotgun (WGS) entry which is preliminary data.</text>
</comment>
<dbReference type="InterPro" id="IPR003607">
    <property type="entry name" value="HD/PDEase_dom"/>
</dbReference>
<dbReference type="SUPFAM" id="SSF109604">
    <property type="entry name" value="HD-domain/PDEase-like"/>
    <property type="match status" value="2"/>
</dbReference>
<dbReference type="Proteomes" id="UP000828390">
    <property type="component" value="Unassembled WGS sequence"/>
</dbReference>
<reference evidence="4" key="2">
    <citation type="submission" date="2020-11" db="EMBL/GenBank/DDBJ databases">
        <authorList>
            <person name="McCartney M.A."/>
            <person name="Auch B."/>
            <person name="Kono T."/>
            <person name="Mallez S."/>
            <person name="Becker A."/>
            <person name="Gohl D.M."/>
            <person name="Silverstein K.A.T."/>
            <person name="Koren S."/>
            <person name="Bechman K.B."/>
            <person name="Herman A."/>
            <person name="Abrahante J.E."/>
            <person name="Garbe J."/>
        </authorList>
    </citation>
    <scope>NUCLEOTIDE SEQUENCE</scope>
    <source>
        <strain evidence="4">Duluth1</strain>
        <tissue evidence="4">Whole animal</tissue>
    </source>
</reference>
<dbReference type="CDD" id="cd00077">
    <property type="entry name" value="HDc"/>
    <property type="match status" value="2"/>
</dbReference>
<keyword evidence="5" id="KW-1185">Reference proteome</keyword>
<dbReference type="Gene3D" id="1.10.3210.10">
    <property type="entry name" value="Hypothetical protein af1432"/>
    <property type="match status" value="2"/>
</dbReference>
<dbReference type="GO" id="GO:0008832">
    <property type="term" value="F:dGTPase activity"/>
    <property type="evidence" value="ECO:0007669"/>
    <property type="project" value="TreeGrafter"/>
</dbReference>
<evidence type="ECO:0000313" key="4">
    <source>
        <dbReference type="EMBL" id="KAH3774953.1"/>
    </source>
</evidence>
<organism evidence="4 5">
    <name type="scientific">Dreissena polymorpha</name>
    <name type="common">Zebra mussel</name>
    <name type="synonym">Mytilus polymorpha</name>
    <dbReference type="NCBI Taxonomy" id="45954"/>
    <lineage>
        <taxon>Eukaryota</taxon>
        <taxon>Metazoa</taxon>
        <taxon>Spiralia</taxon>
        <taxon>Lophotrochozoa</taxon>
        <taxon>Mollusca</taxon>
        <taxon>Bivalvia</taxon>
        <taxon>Autobranchia</taxon>
        <taxon>Heteroconchia</taxon>
        <taxon>Euheterodonta</taxon>
        <taxon>Imparidentia</taxon>
        <taxon>Neoheterodontei</taxon>
        <taxon>Myida</taxon>
        <taxon>Dreissenoidea</taxon>
        <taxon>Dreissenidae</taxon>
        <taxon>Dreissena</taxon>
    </lineage>
</organism>
<evidence type="ECO:0000259" key="3">
    <source>
        <dbReference type="SMART" id="SM00471"/>
    </source>
</evidence>
<sequence length="1009" mass="116866">MASAQQHHGLPNRPSRISLENRERSSCKPEAYLHKVFNDPVHGHISLHPLCVKIIDTPEFQRLRFIKQLGPVYLVYPGAAHNRFEHSLGVCYLSGRIIKTLQKRQPELNISDEEVLCVMIAGLCHDLGHGPLSHLFDQRFIPSVCPDITWKHEEASVTMFDYMITENHLEGEFEKYNINKEKRHFIKKLIECKPEKNSDESKGYFYEIVCNKRNGIDADRWDYCTRDCLLLGIRTNFDHKRCMKFVRVIEVKEINKTERQLCFRDKENGDFYDLFYLRAKLHRQAYQHKTTFIIGEMIVQALIKADEHLKFEGQGGIMKKMSEAIGDMKVLSALTDEIFNVILNSSAPELKEPKELLHKVVSRELPKCVDEIHLEYIWVAAETISELKKAMKIGDTEYRIQIASLDFGMGTDNPIENIRFYSKHNLNNASRDKTKVFPPVRFKEEIIRVFSTKRDHQSCKRVKEAFRAAIQQIKERMMNPVEVTANRVIYQRVKATEEEGLHGGSGHLQDVGLSELAASGLGSGAPNLGPAHTDKLPELDPQNYKVFNDPVHGHISMHPLCVKIIDTPEFQRLRRIKQIGAVYFVYPGASHNRFEHSLGVCYLAGRTVKKLRKQQPDLGITDEDELCVQIAGLCHDLGHGPFSSLFEERFVQEMQSNCNWTHKVAAIQMFSHLIKENKLEPEFVTYGLTDDDIEFIKELLNVKSDNQDAEWKYKGRTDSKRFLYEIVTNVRNGIDADTWDSCARDCLMLGMISRFDHKRCIKYIRAIKVNNRYQICFRDKEKRDLDELFFIQAKLKDMAYQHKTTFIAGEMIVEALRKVNALIMFKGTDGTDKTLFEAKDDMNAFCALTDDVITQILNLPYPKREELEHLRSTQEPDPSRIQILVEGETTWKEARKLLQNVLLRKLYKFVAEIKPPSVEEFKSQLDTKIAERGLSSNDIMCQFVEVDYTPNVWNTVAFYSKHEPDFATVQLRVSKSHLKEHIFRVFCKNEQHFATLKEITQDLKQQLPR</sequence>
<evidence type="ECO:0000256" key="2">
    <source>
        <dbReference type="SAM" id="MobiDB-lite"/>
    </source>
</evidence>
<evidence type="ECO:0000313" key="5">
    <source>
        <dbReference type="Proteomes" id="UP000828390"/>
    </source>
</evidence>
<feature type="domain" description="HD/PDEase" evidence="3">
    <location>
        <begin position="79"/>
        <end position="233"/>
    </location>
</feature>
<evidence type="ECO:0000256" key="1">
    <source>
        <dbReference type="ARBA" id="ARBA00005776"/>
    </source>
</evidence>
<proteinExistence type="inferred from homology"/>
<dbReference type="GO" id="GO:0006203">
    <property type="term" value="P:dGTP catabolic process"/>
    <property type="evidence" value="ECO:0007669"/>
    <property type="project" value="TreeGrafter"/>
</dbReference>
<dbReference type="InterPro" id="IPR050135">
    <property type="entry name" value="dGTPase-like"/>
</dbReference>
<feature type="domain" description="HD/PDEase" evidence="3">
    <location>
        <begin position="589"/>
        <end position="751"/>
    </location>
</feature>
<dbReference type="InterPro" id="IPR006674">
    <property type="entry name" value="HD_domain"/>
</dbReference>
<dbReference type="SMART" id="SM00471">
    <property type="entry name" value="HDc"/>
    <property type="match status" value="2"/>
</dbReference>